<reference evidence="1" key="1">
    <citation type="submission" date="2020-06" db="EMBL/GenBank/DDBJ databases">
        <authorList>
            <person name="Li T."/>
            <person name="Hu X."/>
            <person name="Zhang T."/>
            <person name="Song X."/>
            <person name="Zhang H."/>
            <person name="Dai N."/>
            <person name="Sheng W."/>
            <person name="Hou X."/>
            <person name="Wei L."/>
        </authorList>
    </citation>
    <scope>NUCLEOTIDE SEQUENCE</scope>
    <source>
        <strain evidence="1">G02</strain>
        <tissue evidence="1">Leaf</tissue>
    </source>
</reference>
<gene>
    <name evidence="1" type="ORF">Sradi_4576000</name>
</gene>
<accession>A0AAW2N9A1</accession>
<dbReference type="PANTHER" id="PTHR36037:SF1">
    <property type="entry name" value="RNA-DIRECTED DNA POLYMERASE (REVERSE TRANSCRIPTASE)-RELATED FAMILY PROTEIN"/>
    <property type="match status" value="1"/>
</dbReference>
<organism evidence="1">
    <name type="scientific">Sesamum radiatum</name>
    <name type="common">Black benniseed</name>
    <dbReference type="NCBI Taxonomy" id="300843"/>
    <lineage>
        <taxon>Eukaryota</taxon>
        <taxon>Viridiplantae</taxon>
        <taxon>Streptophyta</taxon>
        <taxon>Embryophyta</taxon>
        <taxon>Tracheophyta</taxon>
        <taxon>Spermatophyta</taxon>
        <taxon>Magnoliopsida</taxon>
        <taxon>eudicotyledons</taxon>
        <taxon>Gunneridae</taxon>
        <taxon>Pentapetalae</taxon>
        <taxon>asterids</taxon>
        <taxon>lamiids</taxon>
        <taxon>Lamiales</taxon>
        <taxon>Pedaliaceae</taxon>
        <taxon>Sesamum</taxon>
    </lineage>
</organism>
<feature type="non-terminal residue" evidence="1">
    <location>
        <position position="160"/>
    </location>
</feature>
<protein>
    <submittedName>
        <fullName evidence="1">Uncharacterized protein</fullName>
    </submittedName>
</protein>
<dbReference type="EMBL" id="JACGWJ010000020">
    <property type="protein sequence ID" value="KAL0340592.1"/>
    <property type="molecule type" value="Genomic_DNA"/>
</dbReference>
<comment type="caution">
    <text evidence="1">The sequence shown here is derived from an EMBL/GenBank/DDBJ whole genome shotgun (WGS) entry which is preliminary data.</text>
</comment>
<dbReference type="PANTHER" id="PTHR36037">
    <property type="entry name" value="RNA-DIRECTED DNA POLYMERASE (REVERSE TRANSCRIPTASE)-RELATED FAMILY PROTEIN"/>
    <property type="match status" value="1"/>
</dbReference>
<proteinExistence type="predicted"/>
<reference evidence="1" key="2">
    <citation type="journal article" date="2024" name="Plant">
        <title>Genomic evolution and insights into agronomic trait innovations of Sesamum species.</title>
        <authorList>
            <person name="Miao H."/>
            <person name="Wang L."/>
            <person name="Qu L."/>
            <person name="Liu H."/>
            <person name="Sun Y."/>
            <person name="Le M."/>
            <person name="Wang Q."/>
            <person name="Wei S."/>
            <person name="Zheng Y."/>
            <person name="Lin W."/>
            <person name="Duan Y."/>
            <person name="Cao H."/>
            <person name="Xiong S."/>
            <person name="Wang X."/>
            <person name="Wei L."/>
            <person name="Li C."/>
            <person name="Ma Q."/>
            <person name="Ju M."/>
            <person name="Zhao R."/>
            <person name="Li G."/>
            <person name="Mu C."/>
            <person name="Tian Q."/>
            <person name="Mei H."/>
            <person name="Zhang T."/>
            <person name="Gao T."/>
            <person name="Zhang H."/>
        </authorList>
    </citation>
    <scope>NUCLEOTIDE SEQUENCE</scope>
    <source>
        <strain evidence="1">G02</strain>
    </source>
</reference>
<sequence length="160" mass="18721">MLELSHQIEKKKTTLKTLQDLDSYFRRFEAVEKIEDAFTGVKVIEIEGNNIRLSLKTYIPYLESVLRQQDIESVIEPLEMNHELIVETMDGTWELKNVEIFPNDVYIGEIIDAAKTFRQLNPTSRAMVTRSSLEWFVRRVQDRIALSSLRRFVVKNANKS</sequence>
<dbReference type="AlphaFoldDB" id="A0AAW2N9A1"/>
<name>A0AAW2N9A1_SESRA</name>
<evidence type="ECO:0000313" key="1">
    <source>
        <dbReference type="EMBL" id="KAL0340592.1"/>
    </source>
</evidence>